<dbReference type="OrthoDB" id="354351at2759"/>
<evidence type="ECO:0000313" key="4">
    <source>
        <dbReference type="EMBL" id="GBP75910.1"/>
    </source>
</evidence>
<dbReference type="InterPro" id="IPR031259">
    <property type="entry name" value="ILBP"/>
</dbReference>
<proteinExistence type="inferred from homology"/>
<name>A0A4C1YLE8_EUMVA</name>
<accession>A0A4C1YLE8</accession>
<dbReference type="Proteomes" id="UP000299102">
    <property type="component" value="Unassembled WGS sequence"/>
</dbReference>
<evidence type="ECO:0000313" key="5">
    <source>
        <dbReference type="Proteomes" id="UP000299102"/>
    </source>
</evidence>
<dbReference type="Pfam" id="PF00061">
    <property type="entry name" value="Lipocalin"/>
    <property type="match status" value="1"/>
</dbReference>
<keyword evidence="5" id="KW-1185">Reference proteome</keyword>
<dbReference type="InterPro" id="IPR000566">
    <property type="entry name" value="Lipocln_cytosolic_FA-bd_dom"/>
</dbReference>
<evidence type="ECO:0000256" key="2">
    <source>
        <dbReference type="ARBA" id="ARBA00023121"/>
    </source>
</evidence>
<evidence type="ECO:0000259" key="3">
    <source>
        <dbReference type="Pfam" id="PF00061"/>
    </source>
</evidence>
<sequence length="129" mass="14451">MGMIHFCEDKKVYNSHPVLCIGHIVCLVLDSFGTMEQYVGRKYKQVKEENFEEYLKVMGVGLIPRKAAAAASPTVCLTKNDDGGYVLTTSAPIRTMVVNFHVGQEFDETTPDGVKVFFKLTSYRIADHI</sequence>
<dbReference type="GO" id="GO:0008289">
    <property type="term" value="F:lipid binding"/>
    <property type="evidence" value="ECO:0007669"/>
    <property type="project" value="UniProtKB-KW"/>
</dbReference>
<dbReference type="Gene3D" id="2.40.128.20">
    <property type="match status" value="1"/>
</dbReference>
<dbReference type="SUPFAM" id="SSF50814">
    <property type="entry name" value="Lipocalins"/>
    <property type="match status" value="1"/>
</dbReference>
<comment type="similarity">
    <text evidence="1">Belongs to the calycin superfamily. Fatty-acid binding protein (FABP) family.</text>
</comment>
<dbReference type="AlphaFoldDB" id="A0A4C1YLE8"/>
<feature type="domain" description="Lipocalin/cytosolic fatty-acid binding" evidence="3">
    <location>
        <begin position="42"/>
        <end position="123"/>
    </location>
</feature>
<gene>
    <name evidence="4" type="primary">lbp-5</name>
    <name evidence="4" type="ORF">EVAR_11023_1</name>
</gene>
<keyword evidence="2" id="KW-0446">Lipid-binding</keyword>
<protein>
    <submittedName>
        <fullName evidence="4">Fatty acid-binding protein homolog 5</fullName>
    </submittedName>
</protein>
<evidence type="ECO:0000256" key="1">
    <source>
        <dbReference type="ARBA" id="ARBA00008390"/>
    </source>
</evidence>
<dbReference type="STRING" id="151549.A0A4C1YLE8"/>
<comment type="caution">
    <text evidence="4">The sequence shown here is derived from an EMBL/GenBank/DDBJ whole genome shotgun (WGS) entry which is preliminary data.</text>
</comment>
<dbReference type="EMBL" id="BGZK01001266">
    <property type="protein sequence ID" value="GBP75910.1"/>
    <property type="molecule type" value="Genomic_DNA"/>
</dbReference>
<dbReference type="InterPro" id="IPR000463">
    <property type="entry name" value="Fatty_acid-bd"/>
</dbReference>
<dbReference type="PANTHER" id="PTHR11955">
    <property type="entry name" value="FATTY ACID BINDING PROTEIN"/>
    <property type="match status" value="1"/>
</dbReference>
<reference evidence="4 5" key="1">
    <citation type="journal article" date="2019" name="Commun. Biol.">
        <title>The bagworm genome reveals a unique fibroin gene that provides high tensile strength.</title>
        <authorList>
            <person name="Kono N."/>
            <person name="Nakamura H."/>
            <person name="Ohtoshi R."/>
            <person name="Tomita M."/>
            <person name="Numata K."/>
            <person name="Arakawa K."/>
        </authorList>
    </citation>
    <scope>NUCLEOTIDE SEQUENCE [LARGE SCALE GENOMIC DNA]</scope>
</reference>
<dbReference type="PRINTS" id="PR00178">
    <property type="entry name" value="FATTYACIDBP"/>
</dbReference>
<organism evidence="4 5">
    <name type="scientific">Eumeta variegata</name>
    <name type="common">Bagworm moth</name>
    <name type="synonym">Eumeta japonica</name>
    <dbReference type="NCBI Taxonomy" id="151549"/>
    <lineage>
        <taxon>Eukaryota</taxon>
        <taxon>Metazoa</taxon>
        <taxon>Ecdysozoa</taxon>
        <taxon>Arthropoda</taxon>
        <taxon>Hexapoda</taxon>
        <taxon>Insecta</taxon>
        <taxon>Pterygota</taxon>
        <taxon>Neoptera</taxon>
        <taxon>Endopterygota</taxon>
        <taxon>Lepidoptera</taxon>
        <taxon>Glossata</taxon>
        <taxon>Ditrysia</taxon>
        <taxon>Tineoidea</taxon>
        <taxon>Psychidae</taxon>
        <taxon>Oiketicinae</taxon>
        <taxon>Eumeta</taxon>
    </lineage>
</organism>
<dbReference type="InterPro" id="IPR012674">
    <property type="entry name" value="Calycin"/>
</dbReference>